<keyword evidence="1" id="KW-0805">Transcription regulation</keyword>
<sequence length="225" mass="26165">MIEFVNMDEGGISGNNSLNLLPPGLRFCPTDEDLVLHFLYHKANSHHRFSNSIIIPHLQLHLYNPWQFHGKTLSNGDIHYFFSRVGESRATESGYWKDVLMDEPIFCGANGDEVGIKKYHIFFVGDQEEDDESPTPIQTSWVMQEYHIYNYLLNTHDHTHPSQNNNNNLSQTKSEFGIWVVCRVFEAKENNNIIGRSMFCYEEDDDDDESELSYLDEMYLSLDDI</sequence>
<feature type="domain" description="NAC" evidence="5">
    <location>
        <begin position="21"/>
        <end position="187"/>
    </location>
</feature>
<evidence type="ECO:0000256" key="3">
    <source>
        <dbReference type="ARBA" id="ARBA00023163"/>
    </source>
</evidence>
<evidence type="ECO:0000259" key="5">
    <source>
        <dbReference type="PROSITE" id="PS51005"/>
    </source>
</evidence>
<evidence type="ECO:0000256" key="4">
    <source>
        <dbReference type="ARBA" id="ARBA00023242"/>
    </source>
</evidence>
<dbReference type="AlphaFoldDB" id="A0A0A0LME0"/>
<keyword evidence="4" id="KW-0539">Nucleus</keyword>
<evidence type="ECO:0000256" key="1">
    <source>
        <dbReference type="ARBA" id="ARBA00023015"/>
    </source>
</evidence>
<reference evidence="6 7" key="4">
    <citation type="journal article" date="2011" name="BMC Genomics">
        <title>RNA-Seq improves annotation of protein-coding genes in the cucumber genome.</title>
        <authorList>
            <person name="Li Z."/>
            <person name="Zhang Z."/>
            <person name="Yan P."/>
            <person name="Huang S."/>
            <person name="Fei Z."/>
            <person name="Lin K."/>
        </authorList>
    </citation>
    <scope>NUCLEOTIDE SEQUENCE [LARGE SCALE GENOMIC DNA]</scope>
    <source>
        <strain evidence="7">cv. 9930</strain>
    </source>
</reference>
<evidence type="ECO:0000256" key="2">
    <source>
        <dbReference type="ARBA" id="ARBA00023125"/>
    </source>
</evidence>
<dbReference type="OrthoDB" id="1877845at2759"/>
<gene>
    <name evidence="6" type="ORF">Csa_2G334550</name>
</gene>
<name>A0A0A0LME0_CUCSA</name>
<proteinExistence type="predicted"/>
<dbReference type="SUPFAM" id="SSF101941">
    <property type="entry name" value="NAC domain"/>
    <property type="match status" value="1"/>
</dbReference>
<reference evidence="6 7" key="1">
    <citation type="journal article" date="2009" name="Nat. Genet.">
        <title>The genome of the cucumber, Cucumis sativus L.</title>
        <authorList>
            <person name="Huang S."/>
            <person name="Li R."/>
            <person name="Zhang Z."/>
            <person name="Li L."/>
            <person name="Gu X."/>
            <person name="Fan W."/>
            <person name="Lucas W.J."/>
            <person name="Wang X."/>
            <person name="Xie B."/>
            <person name="Ni P."/>
            <person name="Ren Y."/>
            <person name="Zhu H."/>
            <person name="Li J."/>
            <person name="Lin K."/>
            <person name="Jin W."/>
            <person name="Fei Z."/>
            <person name="Li G."/>
            <person name="Staub J."/>
            <person name="Kilian A."/>
            <person name="van der Vossen E.A."/>
            <person name="Wu Y."/>
            <person name="Guo J."/>
            <person name="He J."/>
            <person name="Jia Z."/>
            <person name="Ren Y."/>
            <person name="Tian G."/>
            <person name="Lu Y."/>
            <person name="Ruan J."/>
            <person name="Qian W."/>
            <person name="Wang M."/>
            <person name="Huang Q."/>
            <person name="Li B."/>
            <person name="Xuan Z."/>
            <person name="Cao J."/>
            <person name="Asan"/>
            <person name="Wu Z."/>
            <person name="Zhang J."/>
            <person name="Cai Q."/>
            <person name="Bai Y."/>
            <person name="Zhao B."/>
            <person name="Han Y."/>
            <person name="Li Y."/>
            <person name="Li X."/>
            <person name="Wang S."/>
            <person name="Shi Q."/>
            <person name="Liu S."/>
            <person name="Cho W.K."/>
            <person name="Kim J.Y."/>
            <person name="Xu Y."/>
            <person name="Heller-Uszynska K."/>
            <person name="Miao H."/>
            <person name="Cheng Z."/>
            <person name="Zhang S."/>
            <person name="Wu J."/>
            <person name="Yang Y."/>
            <person name="Kang H."/>
            <person name="Li M."/>
            <person name="Liang H."/>
            <person name="Ren X."/>
            <person name="Shi Z."/>
            <person name="Wen M."/>
            <person name="Jian M."/>
            <person name="Yang H."/>
            <person name="Zhang G."/>
            <person name="Yang Z."/>
            <person name="Chen R."/>
            <person name="Liu S."/>
            <person name="Li J."/>
            <person name="Ma L."/>
            <person name="Liu H."/>
            <person name="Zhou Y."/>
            <person name="Zhao J."/>
            <person name="Fang X."/>
            <person name="Li G."/>
            <person name="Fang L."/>
            <person name="Li Y."/>
            <person name="Liu D."/>
            <person name="Zheng H."/>
            <person name="Zhang Y."/>
            <person name="Qin N."/>
            <person name="Li Z."/>
            <person name="Yang G."/>
            <person name="Yang S."/>
            <person name="Bolund L."/>
            <person name="Kristiansen K."/>
            <person name="Zheng H."/>
            <person name="Li S."/>
            <person name="Zhang X."/>
            <person name="Yang H."/>
            <person name="Wang J."/>
            <person name="Sun R."/>
            <person name="Zhang B."/>
            <person name="Jiang S."/>
            <person name="Wang J."/>
            <person name="Du Y."/>
            <person name="Li S."/>
        </authorList>
    </citation>
    <scope>NUCLEOTIDE SEQUENCE [LARGE SCALE GENOMIC DNA]</scope>
    <source>
        <strain evidence="7">cv. 9930</strain>
    </source>
</reference>
<organism evidence="6 7">
    <name type="scientific">Cucumis sativus</name>
    <name type="common">Cucumber</name>
    <dbReference type="NCBI Taxonomy" id="3659"/>
    <lineage>
        <taxon>Eukaryota</taxon>
        <taxon>Viridiplantae</taxon>
        <taxon>Streptophyta</taxon>
        <taxon>Embryophyta</taxon>
        <taxon>Tracheophyta</taxon>
        <taxon>Spermatophyta</taxon>
        <taxon>Magnoliopsida</taxon>
        <taxon>eudicotyledons</taxon>
        <taxon>Gunneridae</taxon>
        <taxon>Pentapetalae</taxon>
        <taxon>rosids</taxon>
        <taxon>fabids</taxon>
        <taxon>Cucurbitales</taxon>
        <taxon>Cucurbitaceae</taxon>
        <taxon>Benincaseae</taxon>
        <taxon>Cucumis</taxon>
    </lineage>
</organism>
<dbReference type="InterPro" id="IPR003441">
    <property type="entry name" value="NAC-dom"/>
</dbReference>
<evidence type="ECO:0000313" key="7">
    <source>
        <dbReference type="Proteomes" id="UP000029981"/>
    </source>
</evidence>
<keyword evidence="7" id="KW-1185">Reference proteome</keyword>
<dbReference type="GO" id="GO:0006355">
    <property type="term" value="P:regulation of DNA-templated transcription"/>
    <property type="evidence" value="ECO:0007669"/>
    <property type="project" value="InterPro"/>
</dbReference>
<dbReference type="Proteomes" id="UP000029981">
    <property type="component" value="Chromosome 2"/>
</dbReference>
<dbReference type="GO" id="GO:0003677">
    <property type="term" value="F:DNA binding"/>
    <property type="evidence" value="ECO:0007669"/>
    <property type="project" value="UniProtKB-KW"/>
</dbReference>
<dbReference type="Gene3D" id="2.170.150.80">
    <property type="entry name" value="NAC domain"/>
    <property type="match status" value="1"/>
</dbReference>
<dbReference type="Gramene" id="KGN62204">
    <property type="protein sequence ID" value="KGN62204"/>
    <property type="gene ID" value="Csa_2G334550"/>
</dbReference>
<accession>A0A0A0LME0</accession>
<dbReference type="KEGG" id="csv:101214025"/>
<keyword evidence="2" id="KW-0238">DNA-binding</keyword>
<dbReference type="STRING" id="3659.A0A0A0LME0"/>
<dbReference type="EMBL" id="CM002923">
    <property type="protein sequence ID" value="KGN62204.1"/>
    <property type="molecule type" value="Genomic_DNA"/>
</dbReference>
<reference evidence="6 7" key="3">
    <citation type="journal article" date="2010" name="BMC Genomics">
        <title>Transcriptome sequencing and comparative analysis of cucumber flowers with different sex types.</title>
        <authorList>
            <person name="Guo S."/>
            <person name="Zheng Y."/>
            <person name="Joung J.G."/>
            <person name="Liu S."/>
            <person name="Zhang Z."/>
            <person name="Crasta O.R."/>
            <person name="Sobral B.W."/>
            <person name="Xu Y."/>
            <person name="Huang S."/>
            <person name="Fei Z."/>
        </authorList>
    </citation>
    <scope>NUCLEOTIDE SEQUENCE [LARGE SCALE GENOMIC DNA]</scope>
    <source>
        <strain evidence="7">cv. 9930</strain>
    </source>
</reference>
<dbReference type="OMA" id="LIPCHPN"/>
<dbReference type="eggNOG" id="ENOG502RYAE">
    <property type="taxonomic scope" value="Eukaryota"/>
</dbReference>
<dbReference type="PANTHER" id="PTHR31719:SF85">
    <property type="entry name" value="NAC DOMAIN-CONTAINING PROTEIN"/>
    <property type="match status" value="1"/>
</dbReference>
<reference evidence="6 7" key="2">
    <citation type="journal article" date="2009" name="PLoS ONE">
        <title>An integrated genetic and cytogenetic map of the cucumber genome.</title>
        <authorList>
            <person name="Ren Y."/>
            <person name="Zhang Z."/>
            <person name="Liu J."/>
            <person name="Staub J.E."/>
            <person name="Han Y."/>
            <person name="Cheng Z."/>
            <person name="Li X."/>
            <person name="Lu J."/>
            <person name="Miao H."/>
            <person name="Kang H."/>
            <person name="Xie B."/>
            <person name="Gu X."/>
            <person name="Wang X."/>
            <person name="Du Y."/>
            <person name="Jin W."/>
            <person name="Huang S."/>
        </authorList>
    </citation>
    <scope>NUCLEOTIDE SEQUENCE [LARGE SCALE GENOMIC DNA]</scope>
    <source>
        <strain evidence="7">cv. 9930</strain>
    </source>
</reference>
<dbReference type="PROSITE" id="PS51005">
    <property type="entry name" value="NAC"/>
    <property type="match status" value="1"/>
</dbReference>
<dbReference type="Pfam" id="PF02365">
    <property type="entry name" value="NAM"/>
    <property type="match status" value="1"/>
</dbReference>
<keyword evidence="3" id="KW-0804">Transcription</keyword>
<evidence type="ECO:0000313" key="6">
    <source>
        <dbReference type="EMBL" id="KGN62204.1"/>
    </source>
</evidence>
<dbReference type="GO" id="GO:0048731">
    <property type="term" value="P:system development"/>
    <property type="evidence" value="ECO:0000318"/>
    <property type="project" value="GO_Central"/>
</dbReference>
<protein>
    <recommendedName>
        <fullName evidence="5">NAC domain-containing protein</fullName>
    </recommendedName>
</protein>
<dbReference type="InterPro" id="IPR036093">
    <property type="entry name" value="NAC_dom_sf"/>
</dbReference>
<dbReference type="PANTHER" id="PTHR31719">
    <property type="entry name" value="NAC TRANSCRIPTION FACTOR 56"/>
    <property type="match status" value="1"/>
</dbReference>